<evidence type="ECO:0000313" key="4">
    <source>
        <dbReference type="Proteomes" id="UP001229955"/>
    </source>
</evidence>
<dbReference type="Proteomes" id="UP001229955">
    <property type="component" value="Chromosome"/>
</dbReference>
<keyword evidence="1" id="KW-0472">Membrane</keyword>
<reference evidence="2" key="1">
    <citation type="submission" date="2023-07" db="EMBL/GenBank/DDBJ databases">
        <authorList>
            <person name="Haufschild T."/>
            <person name="Kallscheuer N."/>
            <person name="Hammer J."/>
            <person name="Kohn T."/>
            <person name="Kabuu M."/>
            <person name="Jogler M."/>
            <person name="Wohfarth N."/>
            <person name="Heuer A."/>
            <person name="Rohde M."/>
            <person name="van Teeseling M.C.F."/>
            <person name="Jogler C."/>
        </authorList>
    </citation>
    <scope>NUCLEOTIDE SEQUENCE</scope>
    <source>
        <strain evidence="2">Strain 138</strain>
        <strain evidence="3">Strain 318</strain>
    </source>
</reference>
<keyword evidence="1" id="KW-0812">Transmembrane</keyword>
<sequence>MAKHCAHCGAALGERGKFCHRCGAPREGGAADTATGAGAAGAARPAALLPWAIAGISVLALVAFIAGQKFGGSGSAAATAAPPAAATGSRAVDITSMSPQERADRLFDRVMRLASRGEGDSVQFFAPMAIQAFEALQPLDAHGRYDLGLLGVFTGDGSLAAAQSDTILAAQPTHLLGLILGMRAAGLRTDTAAFADYAGRLRRALASERAKGLQEYVDHAVDIDAAVREADGMAPVRSQ</sequence>
<keyword evidence="1" id="KW-1133">Transmembrane helix</keyword>
<dbReference type="RefSeq" id="WP_367886568.1">
    <property type="nucleotide sequence ID" value="NZ_CP130612.1"/>
</dbReference>
<gene>
    <name evidence="2" type="ORF">Strain138_000090</name>
    <name evidence="3" type="ORF">Strain318_000090</name>
</gene>
<evidence type="ECO:0000313" key="3">
    <source>
        <dbReference type="EMBL" id="WKW13767.1"/>
    </source>
</evidence>
<organism evidence="2">
    <name type="scientific">Pseudogemmatithrix spongiicola</name>
    <dbReference type="NCBI Taxonomy" id="3062599"/>
    <lineage>
        <taxon>Bacteria</taxon>
        <taxon>Pseudomonadati</taxon>
        <taxon>Gemmatimonadota</taxon>
        <taxon>Gemmatimonadia</taxon>
        <taxon>Gemmatimonadales</taxon>
        <taxon>Gemmatimonadaceae</taxon>
        <taxon>Pseudogemmatithrix</taxon>
    </lineage>
</organism>
<dbReference type="AlphaFoldDB" id="A0AA49Q3H5"/>
<accession>A0AA49Q691</accession>
<evidence type="ECO:0000256" key="1">
    <source>
        <dbReference type="SAM" id="Phobius"/>
    </source>
</evidence>
<proteinExistence type="predicted"/>
<name>A0AA49Q3H5_9BACT</name>
<dbReference type="EMBL" id="CP130613">
    <property type="protein sequence ID" value="WKW13767.1"/>
    <property type="molecule type" value="Genomic_DNA"/>
</dbReference>
<keyword evidence="4" id="KW-1185">Reference proteome</keyword>
<accession>A0AA49Q3H5</accession>
<protein>
    <submittedName>
        <fullName evidence="2">Zinc ribbon domain-containing protein</fullName>
    </submittedName>
</protein>
<dbReference type="EMBL" id="CP130612">
    <property type="protein sequence ID" value="WKW10858.1"/>
    <property type="molecule type" value="Genomic_DNA"/>
</dbReference>
<dbReference type="KEGG" id="pspc:Strain318_000090"/>
<evidence type="ECO:0000313" key="2">
    <source>
        <dbReference type="EMBL" id="WKW10858.1"/>
    </source>
</evidence>
<feature type="transmembrane region" description="Helical" evidence="1">
    <location>
        <begin position="48"/>
        <end position="66"/>
    </location>
</feature>